<name>A0ABV0NXB9_9TELE</name>
<sequence length="65" mass="7137">MCEVGILLSRCWQRRPHNSPPAQALGAAVLSESAVASRGLQTRFTFKLSLMWKLHPGATAWFPSA</sequence>
<proteinExistence type="predicted"/>
<evidence type="ECO:0000313" key="1">
    <source>
        <dbReference type="EMBL" id="MEQ2175950.1"/>
    </source>
</evidence>
<dbReference type="EMBL" id="JAHRIO010052388">
    <property type="protein sequence ID" value="MEQ2175950.1"/>
    <property type="molecule type" value="Genomic_DNA"/>
</dbReference>
<accession>A0ABV0NXB9</accession>
<dbReference type="Proteomes" id="UP001476798">
    <property type="component" value="Unassembled WGS sequence"/>
</dbReference>
<organism evidence="1 2">
    <name type="scientific">Goodea atripinnis</name>
    <dbReference type="NCBI Taxonomy" id="208336"/>
    <lineage>
        <taxon>Eukaryota</taxon>
        <taxon>Metazoa</taxon>
        <taxon>Chordata</taxon>
        <taxon>Craniata</taxon>
        <taxon>Vertebrata</taxon>
        <taxon>Euteleostomi</taxon>
        <taxon>Actinopterygii</taxon>
        <taxon>Neopterygii</taxon>
        <taxon>Teleostei</taxon>
        <taxon>Neoteleostei</taxon>
        <taxon>Acanthomorphata</taxon>
        <taxon>Ovalentaria</taxon>
        <taxon>Atherinomorphae</taxon>
        <taxon>Cyprinodontiformes</taxon>
        <taxon>Goodeidae</taxon>
        <taxon>Goodea</taxon>
    </lineage>
</organism>
<gene>
    <name evidence="1" type="ORF">GOODEAATRI_022980</name>
</gene>
<protein>
    <submittedName>
        <fullName evidence="1">Uncharacterized protein</fullName>
    </submittedName>
</protein>
<evidence type="ECO:0000313" key="2">
    <source>
        <dbReference type="Proteomes" id="UP001476798"/>
    </source>
</evidence>
<reference evidence="1 2" key="1">
    <citation type="submission" date="2021-06" db="EMBL/GenBank/DDBJ databases">
        <authorList>
            <person name="Palmer J.M."/>
        </authorList>
    </citation>
    <scope>NUCLEOTIDE SEQUENCE [LARGE SCALE GENOMIC DNA]</scope>
    <source>
        <strain evidence="1 2">GA_2019</strain>
        <tissue evidence="1">Muscle</tissue>
    </source>
</reference>
<keyword evidence="2" id="KW-1185">Reference proteome</keyword>
<feature type="non-terminal residue" evidence="1">
    <location>
        <position position="65"/>
    </location>
</feature>
<comment type="caution">
    <text evidence="1">The sequence shown here is derived from an EMBL/GenBank/DDBJ whole genome shotgun (WGS) entry which is preliminary data.</text>
</comment>